<evidence type="ECO:0000313" key="1">
    <source>
        <dbReference type="EMBL" id="PKI43161.1"/>
    </source>
</evidence>
<gene>
    <name evidence="1" type="ORF">CRG98_036467</name>
</gene>
<comment type="caution">
    <text evidence="1">The sequence shown here is derived from an EMBL/GenBank/DDBJ whole genome shotgun (WGS) entry which is preliminary data.</text>
</comment>
<organism evidence="1 2">
    <name type="scientific">Punica granatum</name>
    <name type="common">Pomegranate</name>
    <dbReference type="NCBI Taxonomy" id="22663"/>
    <lineage>
        <taxon>Eukaryota</taxon>
        <taxon>Viridiplantae</taxon>
        <taxon>Streptophyta</taxon>
        <taxon>Embryophyta</taxon>
        <taxon>Tracheophyta</taxon>
        <taxon>Spermatophyta</taxon>
        <taxon>Magnoliopsida</taxon>
        <taxon>eudicotyledons</taxon>
        <taxon>Gunneridae</taxon>
        <taxon>Pentapetalae</taxon>
        <taxon>rosids</taxon>
        <taxon>malvids</taxon>
        <taxon>Myrtales</taxon>
        <taxon>Lythraceae</taxon>
        <taxon>Punica</taxon>
    </lineage>
</organism>
<dbReference type="AlphaFoldDB" id="A0A2I0IGM7"/>
<dbReference type="Proteomes" id="UP000233551">
    <property type="component" value="Unassembled WGS sequence"/>
</dbReference>
<sequence>MNNACHAWCWTWPHGFCSLEKYRFDEDRCLCSTTSAYTPLAIISWYRLKDSSRWILSWFLNFLMKESVSWSMSSSGSFTGPPPRRRRSHLGFPTSPSFTNLSPAYARRNLAFPFHTRRHLVAAQNCTSSSFNRHFGSKSRSRVLM</sequence>
<proteinExistence type="predicted"/>
<keyword evidence="2" id="KW-1185">Reference proteome</keyword>
<dbReference type="EMBL" id="PGOL01003081">
    <property type="protein sequence ID" value="PKI43161.1"/>
    <property type="molecule type" value="Genomic_DNA"/>
</dbReference>
<accession>A0A2I0IGM7</accession>
<evidence type="ECO:0000313" key="2">
    <source>
        <dbReference type="Proteomes" id="UP000233551"/>
    </source>
</evidence>
<protein>
    <submittedName>
        <fullName evidence="1">Uncharacterized protein</fullName>
    </submittedName>
</protein>
<name>A0A2I0IGM7_PUNGR</name>
<reference evidence="1 2" key="1">
    <citation type="submission" date="2017-11" db="EMBL/GenBank/DDBJ databases">
        <title>De-novo sequencing of pomegranate (Punica granatum L.) genome.</title>
        <authorList>
            <person name="Akparov Z."/>
            <person name="Amiraslanov A."/>
            <person name="Hajiyeva S."/>
            <person name="Abbasov M."/>
            <person name="Kaur K."/>
            <person name="Hamwieh A."/>
            <person name="Solovyev V."/>
            <person name="Salamov A."/>
            <person name="Braich B."/>
            <person name="Kosarev P."/>
            <person name="Mahmoud A."/>
            <person name="Hajiyev E."/>
            <person name="Babayeva S."/>
            <person name="Izzatullayeva V."/>
            <person name="Mammadov A."/>
            <person name="Mammadov A."/>
            <person name="Sharifova S."/>
            <person name="Ojaghi J."/>
            <person name="Eynullazada K."/>
            <person name="Bayramov B."/>
            <person name="Abdulazimova A."/>
            <person name="Shahmuradov I."/>
        </authorList>
    </citation>
    <scope>NUCLEOTIDE SEQUENCE [LARGE SCALE GENOMIC DNA]</scope>
    <source>
        <strain evidence="2">cv. AG2017</strain>
        <tissue evidence="1">Leaf</tissue>
    </source>
</reference>